<dbReference type="SMART" id="SM00223">
    <property type="entry name" value="APPLE"/>
    <property type="match status" value="4"/>
</dbReference>
<dbReference type="Proteomes" id="UP000284702">
    <property type="component" value="Unassembled WGS sequence"/>
</dbReference>
<dbReference type="GO" id="GO:0016491">
    <property type="term" value="F:oxidoreductase activity"/>
    <property type="evidence" value="ECO:0007669"/>
    <property type="project" value="InterPro"/>
</dbReference>
<name>A0A3R7WQH8_APHAT</name>
<evidence type="ECO:0000256" key="3">
    <source>
        <dbReference type="ARBA" id="ARBA00023008"/>
    </source>
</evidence>
<dbReference type="GO" id="GO:0046872">
    <property type="term" value="F:metal ion binding"/>
    <property type="evidence" value="ECO:0007669"/>
    <property type="project" value="UniProtKB-KW"/>
</dbReference>
<dbReference type="CDD" id="cd01100">
    <property type="entry name" value="APPLE_Factor_XI_like"/>
    <property type="match status" value="3"/>
</dbReference>
<organism evidence="8 9">
    <name type="scientific">Aphanomyces astaci</name>
    <name type="common">Crayfish plague agent</name>
    <dbReference type="NCBI Taxonomy" id="112090"/>
    <lineage>
        <taxon>Eukaryota</taxon>
        <taxon>Sar</taxon>
        <taxon>Stramenopiles</taxon>
        <taxon>Oomycota</taxon>
        <taxon>Saprolegniomycetes</taxon>
        <taxon>Saprolegniales</taxon>
        <taxon>Verrucalvaceae</taxon>
        <taxon>Aphanomyces</taxon>
    </lineage>
</organism>
<feature type="compositionally biased region" description="Pro residues" evidence="5">
    <location>
        <begin position="346"/>
        <end position="387"/>
    </location>
</feature>
<evidence type="ECO:0000256" key="2">
    <source>
        <dbReference type="ARBA" id="ARBA00022737"/>
    </source>
</evidence>
<evidence type="ECO:0000313" key="8">
    <source>
        <dbReference type="EMBL" id="RQM29045.1"/>
    </source>
</evidence>
<dbReference type="PRINTS" id="PR00092">
    <property type="entry name" value="TYROSINASE"/>
</dbReference>
<proteinExistence type="predicted"/>
<dbReference type="Pfam" id="PF00264">
    <property type="entry name" value="Tyrosinase"/>
    <property type="match status" value="1"/>
</dbReference>
<dbReference type="PANTHER" id="PTHR11474:SF126">
    <property type="entry name" value="TYROSINASE-LIKE PROTEIN TYR-1-RELATED"/>
    <property type="match status" value="1"/>
</dbReference>
<accession>A0A3R7WQH8</accession>
<evidence type="ECO:0000256" key="5">
    <source>
        <dbReference type="SAM" id="MobiDB-lite"/>
    </source>
</evidence>
<dbReference type="InterPro" id="IPR003609">
    <property type="entry name" value="Pan_app"/>
</dbReference>
<evidence type="ECO:0000256" key="4">
    <source>
        <dbReference type="ARBA" id="ARBA00023157"/>
    </source>
</evidence>
<dbReference type="PROSITE" id="PS50948">
    <property type="entry name" value="PAN"/>
    <property type="match status" value="2"/>
</dbReference>
<feature type="domain" description="Apple" evidence="7">
    <location>
        <begin position="46"/>
        <end position="114"/>
    </location>
</feature>
<evidence type="ECO:0000256" key="1">
    <source>
        <dbReference type="ARBA" id="ARBA00022723"/>
    </source>
</evidence>
<evidence type="ECO:0000256" key="6">
    <source>
        <dbReference type="SAM" id="SignalP"/>
    </source>
</evidence>
<dbReference type="InterPro" id="IPR002227">
    <property type="entry name" value="Tyrosinase_Cu-bd"/>
</dbReference>
<feature type="domain" description="Apple" evidence="7">
    <location>
        <begin position="205"/>
        <end position="278"/>
    </location>
</feature>
<comment type="caution">
    <text evidence="8">The sequence shown here is derived from an EMBL/GenBank/DDBJ whole genome shotgun (WGS) entry which is preliminary data.</text>
</comment>
<dbReference type="InterPro" id="IPR050316">
    <property type="entry name" value="Tyrosinase/Hemocyanin"/>
</dbReference>
<dbReference type="PROSITE" id="PS00498">
    <property type="entry name" value="TYROSINASE_2"/>
    <property type="match status" value="1"/>
</dbReference>
<dbReference type="GO" id="GO:0006508">
    <property type="term" value="P:proteolysis"/>
    <property type="evidence" value="ECO:0007669"/>
    <property type="project" value="InterPro"/>
</dbReference>
<dbReference type="PRINTS" id="PR01217">
    <property type="entry name" value="PRICHEXTENSN"/>
</dbReference>
<protein>
    <recommendedName>
        <fullName evidence="7">Apple domain-containing protein</fullName>
    </recommendedName>
</protein>
<dbReference type="AlphaFoldDB" id="A0A3R7WQH8"/>
<dbReference type="Pfam" id="PF14295">
    <property type="entry name" value="PAN_4"/>
    <property type="match status" value="4"/>
</dbReference>
<sequence length="845" mass="90905">MRTGSFFSCGTHTDHFQMAYLFRLGQYSVALILLALAAQPALQQSCPPIEVDVDYPGNDIHGIPSTAAENCCGICAATPNCLAFSYAYGTCYLKSAKGSSVRTPGVQSGTVATCPSIENDIDYAGGDLKAVAASTVNDCCGHCKATTDCKLYSFAYGTCYLKHTQGTRLAKAGVHSAVVVASVDPPTTTTAPPPITTSRPLPGQCYPPVQDIDYAGMDVATIPGSSSTAQCCDACSLFPSCNVYVFYQGNCYLKSAKGRSSALPGAVASARSTFAPTCAAIEDNVDFPGGDLIAAAKSTAEECCDVCRATSGCALFTWAWGTCYLKSTQGARQVSWGARSMVVVTTPPPPTTFTPRPTTTPPLTTPPPTTTTPTPTPSPPLSPPTPTPVVSCGKRQRKAWSASSAAEKELYISAVEESMKRGLYQRFLSVHNDLKANKEAHGTCVFLFWHRKFLVAFEDMLRSLAPAYACMTLAYWDYTQDYVRFQTSQCKTIADCSVATADLGGSTHGRDPQPADPGHSTLCVTSRPLNASVGGCVRRGDWHATAMPDWSISNARSSLFDVGPSIAAVSYDLEIGIHGSVHMELRGQMGNGFLSPQDPIFYLHHAMVDVLHTVFYHCKVEPLNLDPIGQQTHPSSFQGCTVNYGDGAPQPVGPTTAILMRSHVDLDDNVPIPVDDDPLIGHFFKPLPSEYFKLTDARTLGYSYNLVGLLGDLYAKCDSTRQVVFESEQFADEHTITAPLIDSANAKTLRFEEAIVAAAIAQGLSSDAAYVEVKKINLLLHVNCFGGQDIQDYPDELKQHMHWGTSQKPGFVLWHQLKTNQTTVAISGWQHITQAYYNCSGAMKH</sequence>
<dbReference type="Gene3D" id="3.50.4.10">
    <property type="entry name" value="Hepatocyte Growth Factor"/>
    <property type="match status" value="4"/>
</dbReference>
<evidence type="ECO:0000259" key="7">
    <source>
        <dbReference type="PROSITE" id="PS50948"/>
    </source>
</evidence>
<feature type="region of interest" description="Disordered" evidence="5">
    <location>
        <begin position="346"/>
        <end position="389"/>
    </location>
</feature>
<keyword evidence="9" id="KW-1185">Reference proteome</keyword>
<reference evidence="8" key="1">
    <citation type="submission" date="2018-07" db="EMBL/GenBank/DDBJ databases">
        <title>Annotation of Aphanomyces astaci genome assembly.</title>
        <authorList>
            <person name="Studholme D.J."/>
        </authorList>
    </citation>
    <scope>NUCLEOTIDE SEQUENCE [LARGE SCALE GENOMIC DNA]</scope>
    <source>
        <strain evidence="8">Pc</strain>
    </source>
</reference>
<dbReference type="EMBL" id="MZMZ02001555">
    <property type="protein sequence ID" value="RQM29045.1"/>
    <property type="molecule type" value="Genomic_DNA"/>
</dbReference>
<dbReference type="SUPFAM" id="SSF57414">
    <property type="entry name" value="Hairpin loop containing domain-like"/>
    <property type="match status" value="1"/>
</dbReference>
<dbReference type="VEuPathDB" id="FungiDB:H257_16108"/>
<dbReference type="PROSITE" id="PS00497">
    <property type="entry name" value="TYROSINASE_1"/>
    <property type="match status" value="1"/>
</dbReference>
<dbReference type="SUPFAM" id="SSF48056">
    <property type="entry name" value="Di-copper centre-containing domain"/>
    <property type="match status" value="1"/>
</dbReference>
<keyword evidence="1" id="KW-0479">Metal-binding</keyword>
<dbReference type="InterPro" id="IPR000177">
    <property type="entry name" value="Apple"/>
</dbReference>
<keyword evidence="6" id="KW-0732">Signal</keyword>
<gene>
    <name evidence="8" type="ORF">B5M09_012879</name>
</gene>
<feature type="signal peptide" evidence="6">
    <location>
        <begin position="1"/>
        <end position="43"/>
    </location>
</feature>
<keyword evidence="4" id="KW-1015">Disulfide bond</keyword>
<dbReference type="GO" id="GO:0005576">
    <property type="term" value="C:extracellular region"/>
    <property type="evidence" value="ECO:0007669"/>
    <property type="project" value="InterPro"/>
</dbReference>
<evidence type="ECO:0000313" key="9">
    <source>
        <dbReference type="Proteomes" id="UP000284702"/>
    </source>
</evidence>
<dbReference type="InterPro" id="IPR008922">
    <property type="entry name" value="Di-copper_centre_dom_sf"/>
</dbReference>
<keyword evidence="2" id="KW-0677">Repeat</keyword>
<dbReference type="Gene3D" id="1.10.1280.10">
    <property type="entry name" value="Di-copper center containing domain from catechol oxidase"/>
    <property type="match status" value="1"/>
</dbReference>
<dbReference type="PANTHER" id="PTHR11474">
    <property type="entry name" value="TYROSINASE FAMILY MEMBER"/>
    <property type="match status" value="1"/>
</dbReference>
<feature type="chain" id="PRO_5018689718" description="Apple domain-containing protein" evidence="6">
    <location>
        <begin position="44"/>
        <end position="845"/>
    </location>
</feature>
<keyword evidence="3" id="KW-0186">Copper</keyword>